<evidence type="ECO:0000256" key="1">
    <source>
        <dbReference type="SAM" id="MobiDB-lite"/>
    </source>
</evidence>
<dbReference type="HOGENOM" id="CLU_036830_0_0_1"/>
<evidence type="ECO:0008006" key="4">
    <source>
        <dbReference type="Google" id="ProtNLM"/>
    </source>
</evidence>
<proteinExistence type="predicted"/>
<dbReference type="PANTHER" id="PTHR35450">
    <property type="entry name" value="REVERSE TRANSCRIPTASE DOMAIN-CONTAINING PROTEIN"/>
    <property type="match status" value="1"/>
</dbReference>
<feature type="compositionally biased region" description="Polar residues" evidence="1">
    <location>
        <begin position="418"/>
        <end position="432"/>
    </location>
</feature>
<dbReference type="VEuPathDB" id="MicrosporidiaDB:NAPIS_ORF02255"/>
<name>T0MGK9_9MICR</name>
<dbReference type="PANTHER" id="PTHR35450:SF2">
    <property type="entry name" value="REVERSE TRANSCRIPTASE DOMAIN-CONTAINING PROTEIN"/>
    <property type="match status" value="1"/>
</dbReference>
<accession>T0MGK9</accession>
<evidence type="ECO:0000313" key="2">
    <source>
        <dbReference type="EMBL" id="EQB60175.1"/>
    </source>
</evidence>
<dbReference type="AlphaFoldDB" id="T0MGK9"/>
<protein>
    <recommendedName>
        <fullName evidence="4">Reverse transcriptase</fullName>
    </recommendedName>
</protein>
<dbReference type="Proteomes" id="UP000053780">
    <property type="component" value="Unassembled WGS sequence"/>
</dbReference>
<feature type="region of interest" description="Disordered" evidence="1">
    <location>
        <begin position="404"/>
        <end position="440"/>
    </location>
</feature>
<evidence type="ECO:0000313" key="3">
    <source>
        <dbReference type="Proteomes" id="UP000053780"/>
    </source>
</evidence>
<keyword evidence="3" id="KW-1185">Reference proteome</keyword>
<sequence>MWVFSKLEPEEYKKLDFEIRQVLIKHHIHLQPACKERLYLPRSEMGRGLACVEHRSESMLLNMYNSLSAARNSSLRRAAILKVEEDNKSHLSQIVGYLMTKYKLAGIVTPKVLVEAQHGMLNNEIKKRTNHGKLFKARDHELVSIRDSSTWLMKGNNQARSEATYCFLQDRNILCGQEGQCPHCRSHRKTVDHLATKCDRMLGFDYMRRHNEVVRCIHLLLCKKYGFKKTNKIRSHSVQEVMSNDNAEIRVDTRISTDIQINHNKPDIFVLDKKNKEILIVEVGITNQDLLTIVENEKLRKYDILANELGLIYKSKTKIIPYVMTWDGVVTTYHKRYIKELGIQPSLEAYIQSVVLKKTLESISLERRQGHDQSDAGEEEVERQMEKLVESNFKYVEGMTMDPINNNRGDILNPEDLTGSNTGEVKNSQIISSVPEHEAS</sequence>
<organism evidence="2 3">
    <name type="scientific">Vairimorpha apis BRL 01</name>
    <dbReference type="NCBI Taxonomy" id="1037528"/>
    <lineage>
        <taxon>Eukaryota</taxon>
        <taxon>Fungi</taxon>
        <taxon>Fungi incertae sedis</taxon>
        <taxon>Microsporidia</taxon>
        <taxon>Nosematidae</taxon>
        <taxon>Vairimorpha</taxon>
    </lineage>
</organism>
<dbReference type="EMBL" id="KE647318">
    <property type="protein sequence ID" value="EQB60175.1"/>
    <property type="molecule type" value="Genomic_DNA"/>
</dbReference>
<reference evidence="2 3" key="1">
    <citation type="journal article" date="2013" name="BMC Genomics">
        <title>Genome sequencing and comparative genomics of honey bee microsporidia, Nosema apis reveal novel insights into host-parasite interactions.</title>
        <authorList>
            <person name="Chen Yp."/>
            <person name="Pettis J.S."/>
            <person name="Zhao Y."/>
            <person name="Liu X."/>
            <person name="Tallon L.J."/>
            <person name="Sadzewicz L.D."/>
            <person name="Li R."/>
            <person name="Zheng H."/>
            <person name="Huang S."/>
            <person name="Zhang X."/>
            <person name="Hamilton M.C."/>
            <person name="Pernal S.F."/>
            <person name="Melathopoulos A.P."/>
            <person name="Yan X."/>
            <person name="Evans J.D."/>
        </authorList>
    </citation>
    <scope>NUCLEOTIDE SEQUENCE [LARGE SCALE GENOMIC DNA]</scope>
    <source>
        <strain evidence="2 3">BRL 01</strain>
    </source>
</reference>
<gene>
    <name evidence="2" type="ORF">NAPIS_ORF02255</name>
</gene>
<dbReference type="OrthoDB" id="2192661at2759"/>